<comment type="caution">
    <text evidence="1">The sequence shown here is derived from an EMBL/GenBank/DDBJ whole genome shotgun (WGS) entry which is preliminary data.</text>
</comment>
<protein>
    <submittedName>
        <fullName evidence="1">Uncharacterized protein</fullName>
    </submittedName>
</protein>
<evidence type="ECO:0000313" key="1">
    <source>
        <dbReference type="EMBL" id="KAJ3001418.1"/>
    </source>
</evidence>
<dbReference type="Proteomes" id="UP001144978">
    <property type="component" value="Unassembled WGS sequence"/>
</dbReference>
<organism evidence="1 2">
    <name type="scientific">Trametes sanguinea</name>
    <dbReference type="NCBI Taxonomy" id="158606"/>
    <lineage>
        <taxon>Eukaryota</taxon>
        <taxon>Fungi</taxon>
        <taxon>Dikarya</taxon>
        <taxon>Basidiomycota</taxon>
        <taxon>Agaricomycotina</taxon>
        <taxon>Agaricomycetes</taxon>
        <taxon>Polyporales</taxon>
        <taxon>Polyporaceae</taxon>
        <taxon>Trametes</taxon>
    </lineage>
</organism>
<reference evidence="1" key="1">
    <citation type="submission" date="2022-08" db="EMBL/GenBank/DDBJ databases">
        <title>Genome Sequence of Pycnoporus sanguineus.</title>
        <authorList>
            <person name="Buettner E."/>
        </authorList>
    </citation>
    <scope>NUCLEOTIDE SEQUENCE</scope>
    <source>
        <strain evidence="1">CG-C14</strain>
    </source>
</reference>
<dbReference type="EMBL" id="JANSHE010001715">
    <property type="protein sequence ID" value="KAJ3001418.1"/>
    <property type="molecule type" value="Genomic_DNA"/>
</dbReference>
<name>A0ACC1PUV0_9APHY</name>
<accession>A0ACC1PUV0</accession>
<evidence type="ECO:0000313" key="2">
    <source>
        <dbReference type="Proteomes" id="UP001144978"/>
    </source>
</evidence>
<sequence length="394" mass="43072">MSLPTPPATSHRDEKENRAPRFTRVSWSETTEYRDITASPPRTASARSNALRAGPSKSILKRTALPIAPLFDENVKEGTPEPSDPLTDLHYLDGPVSRILAEDPTLRQSIEAYSILTARLRGCVADNTDADASWPLFQPIRKQRDLLVQAMVRDIRQVFNDPLDGDTFSAEVPVRGEPSSLPSPRESPKKKRGMSAEQVKRARDLCGVCHAVLKLLCLIFTLPALYNLFTEDELGYILTQVLAIPLANQLPTPNARKTCALAIAVVQMQRLPAEVLEPAKDRIAYALRRGIEGELGKEGKKGSTSDGLKAIHDLSLYQPSIFVPAFAPLVPAVLSNLLAPSLALRNQACHALGGLALAAASLPPSEAHTRISIAVASRLARRVDVRSVLYPRRR</sequence>
<proteinExistence type="predicted"/>
<keyword evidence="2" id="KW-1185">Reference proteome</keyword>
<gene>
    <name evidence="1" type="ORF">NUW54_g6434</name>
</gene>